<evidence type="ECO:0000256" key="3">
    <source>
        <dbReference type="ARBA" id="ARBA00022692"/>
    </source>
</evidence>
<evidence type="ECO:0000313" key="11">
    <source>
        <dbReference type="Proteomes" id="UP000015105"/>
    </source>
</evidence>
<reference evidence="10" key="4">
    <citation type="submission" date="2019-03" db="UniProtKB">
        <authorList>
            <consortium name="EnsemblPlants"/>
        </authorList>
    </citation>
    <scope>IDENTIFICATION</scope>
</reference>
<feature type="domain" description="Amino acid transporter transmembrane" evidence="9">
    <location>
        <begin position="197"/>
        <end position="290"/>
    </location>
</feature>
<keyword evidence="4" id="KW-0029">Amino-acid transport</keyword>
<protein>
    <recommendedName>
        <fullName evidence="9">Amino acid transporter transmembrane domain-containing protein</fullName>
    </recommendedName>
</protein>
<dbReference type="Pfam" id="PF01490">
    <property type="entry name" value="Aa_trans"/>
    <property type="match status" value="1"/>
</dbReference>
<evidence type="ECO:0000256" key="2">
    <source>
        <dbReference type="ARBA" id="ARBA00022448"/>
    </source>
</evidence>
<evidence type="ECO:0000256" key="7">
    <source>
        <dbReference type="ARBA" id="ARBA00049662"/>
    </source>
</evidence>
<keyword evidence="6" id="KW-0472">Membrane</keyword>
<evidence type="ECO:0000259" key="9">
    <source>
        <dbReference type="Pfam" id="PF01490"/>
    </source>
</evidence>
<evidence type="ECO:0000256" key="5">
    <source>
        <dbReference type="ARBA" id="ARBA00022989"/>
    </source>
</evidence>
<dbReference type="GO" id="GO:0015179">
    <property type="term" value="F:L-amino acid transmembrane transporter activity"/>
    <property type="evidence" value="ECO:0007669"/>
    <property type="project" value="TreeGrafter"/>
</dbReference>
<proteinExistence type="inferred from homology"/>
<evidence type="ECO:0000313" key="10">
    <source>
        <dbReference type="EnsemblPlants" id="AET5Gv20219400.2"/>
    </source>
</evidence>
<dbReference type="EnsemblPlants" id="AET5Gv20219400.2">
    <property type="protein sequence ID" value="AET5Gv20219400.2"/>
    <property type="gene ID" value="AET5Gv20219400"/>
</dbReference>
<organism evidence="10 11">
    <name type="scientific">Aegilops tauschii subsp. strangulata</name>
    <name type="common">Goatgrass</name>
    <dbReference type="NCBI Taxonomy" id="200361"/>
    <lineage>
        <taxon>Eukaryota</taxon>
        <taxon>Viridiplantae</taxon>
        <taxon>Streptophyta</taxon>
        <taxon>Embryophyta</taxon>
        <taxon>Tracheophyta</taxon>
        <taxon>Spermatophyta</taxon>
        <taxon>Magnoliopsida</taxon>
        <taxon>Liliopsida</taxon>
        <taxon>Poales</taxon>
        <taxon>Poaceae</taxon>
        <taxon>BOP clade</taxon>
        <taxon>Pooideae</taxon>
        <taxon>Triticodae</taxon>
        <taxon>Triticeae</taxon>
        <taxon>Triticinae</taxon>
        <taxon>Aegilops</taxon>
    </lineage>
</organism>
<evidence type="ECO:0000256" key="1">
    <source>
        <dbReference type="ARBA" id="ARBA00004141"/>
    </source>
</evidence>
<dbReference type="AlphaFoldDB" id="A0A453JX20"/>
<evidence type="ECO:0000256" key="6">
    <source>
        <dbReference type="ARBA" id="ARBA00023136"/>
    </source>
</evidence>
<reference evidence="10" key="5">
    <citation type="journal article" date="2021" name="G3 (Bethesda)">
        <title>Aegilops tauschii genome assembly Aet v5.0 features greater sequence contiguity and improved annotation.</title>
        <authorList>
            <person name="Wang L."/>
            <person name="Zhu T."/>
            <person name="Rodriguez J.C."/>
            <person name="Deal K.R."/>
            <person name="Dubcovsky J."/>
            <person name="McGuire P.E."/>
            <person name="Lux T."/>
            <person name="Spannagl M."/>
            <person name="Mayer K.F.X."/>
            <person name="Baldrich P."/>
            <person name="Meyers B.C."/>
            <person name="Huo N."/>
            <person name="Gu Y.Q."/>
            <person name="Zhou H."/>
            <person name="Devos K.M."/>
            <person name="Bennetzen J.L."/>
            <person name="Unver T."/>
            <person name="Budak H."/>
            <person name="Gulick P.J."/>
            <person name="Galiba G."/>
            <person name="Kalapos B."/>
            <person name="Nelson D.R."/>
            <person name="Li P."/>
            <person name="You F.M."/>
            <person name="Luo M.C."/>
            <person name="Dvorak J."/>
        </authorList>
    </citation>
    <scope>NUCLEOTIDE SEQUENCE [LARGE SCALE GENOMIC DNA]</scope>
    <source>
        <strain evidence="10">cv. AL8/78</strain>
    </source>
</reference>
<keyword evidence="11" id="KW-1185">Reference proteome</keyword>
<reference evidence="10" key="3">
    <citation type="journal article" date="2017" name="Nature">
        <title>Genome sequence of the progenitor of the wheat D genome Aegilops tauschii.</title>
        <authorList>
            <person name="Luo M.C."/>
            <person name="Gu Y.Q."/>
            <person name="Puiu D."/>
            <person name="Wang H."/>
            <person name="Twardziok S.O."/>
            <person name="Deal K.R."/>
            <person name="Huo N."/>
            <person name="Zhu T."/>
            <person name="Wang L."/>
            <person name="Wang Y."/>
            <person name="McGuire P.E."/>
            <person name="Liu S."/>
            <person name="Long H."/>
            <person name="Ramasamy R.K."/>
            <person name="Rodriguez J.C."/>
            <person name="Van S.L."/>
            <person name="Yuan L."/>
            <person name="Wang Z."/>
            <person name="Xia Z."/>
            <person name="Xiao L."/>
            <person name="Anderson O.D."/>
            <person name="Ouyang S."/>
            <person name="Liang Y."/>
            <person name="Zimin A.V."/>
            <person name="Pertea G."/>
            <person name="Qi P."/>
            <person name="Bennetzen J.L."/>
            <person name="Dai X."/>
            <person name="Dawson M.W."/>
            <person name="Muller H.G."/>
            <person name="Kugler K."/>
            <person name="Rivarola-Duarte L."/>
            <person name="Spannagl M."/>
            <person name="Mayer K.F.X."/>
            <person name="Lu F.H."/>
            <person name="Bevan M.W."/>
            <person name="Leroy P."/>
            <person name="Li P."/>
            <person name="You F.M."/>
            <person name="Sun Q."/>
            <person name="Liu Z."/>
            <person name="Lyons E."/>
            <person name="Wicker T."/>
            <person name="Salzberg S.L."/>
            <person name="Devos K.M."/>
            <person name="Dvorak J."/>
        </authorList>
    </citation>
    <scope>NUCLEOTIDE SEQUENCE [LARGE SCALE GENOMIC DNA]</scope>
    <source>
        <strain evidence="10">cv. AL8/78</strain>
    </source>
</reference>
<feature type="region of interest" description="Disordered" evidence="8">
    <location>
        <begin position="1"/>
        <end position="81"/>
    </location>
</feature>
<evidence type="ECO:0000256" key="8">
    <source>
        <dbReference type="SAM" id="MobiDB-lite"/>
    </source>
</evidence>
<comment type="subcellular location">
    <subcellularLocation>
        <location evidence="1">Membrane</location>
        <topology evidence="1">Multi-pass membrane protein</topology>
    </subcellularLocation>
</comment>
<keyword evidence="2" id="KW-0813">Transport</keyword>
<feature type="region of interest" description="Disordered" evidence="8">
    <location>
        <begin position="133"/>
        <end position="175"/>
    </location>
</feature>
<feature type="compositionally biased region" description="Acidic residues" evidence="8">
    <location>
        <begin position="50"/>
        <end position="61"/>
    </location>
</feature>
<reference evidence="11" key="2">
    <citation type="journal article" date="2017" name="Nat. Plants">
        <title>The Aegilops tauschii genome reveals multiple impacts of transposons.</title>
        <authorList>
            <person name="Zhao G."/>
            <person name="Zou C."/>
            <person name="Li K."/>
            <person name="Wang K."/>
            <person name="Li T."/>
            <person name="Gao L."/>
            <person name="Zhang X."/>
            <person name="Wang H."/>
            <person name="Yang Z."/>
            <person name="Liu X."/>
            <person name="Jiang W."/>
            <person name="Mao L."/>
            <person name="Kong X."/>
            <person name="Jiao Y."/>
            <person name="Jia J."/>
        </authorList>
    </citation>
    <scope>NUCLEOTIDE SEQUENCE [LARGE SCALE GENOMIC DNA]</scope>
    <source>
        <strain evidence="11">cv. AL8/78</strain>
    </source>
</reference>
<dbReference type="PANTHER" id="PTHR22950">
    <property type="entry name" value="AMINO ACID TRANSPORTER"/>
    <property type="match status" value="1"/>
</dbReference>
<comment type="similarity">
    <text evidence="7">Belongs to the amino acid/polyamine transporter 2 family. Amino acid/auxin permease (AAAP) (TC 2.A.18.5) subfamily.</text>
</comment>
<sequence>MDRDEEKGHGDRSLLFIGDEDDDLGVDRDGGSPPSSDCAGSSFSDRSDDGGDVDGDADADADGDKERAPNVARQQATWPQSYRQSIDMLSAVQSPSVSTIMAASPSITKLGSSFLKAGSSFFLKKGATEGSLPLTRPLLPPSLSQLSQQQQPAGRPSTDSLQPRPPAPQPPAVQQRPSAACLKSNYIELPPPSSKCSSAQSIINGLNVLCGVGILTTCFGIKQAGWLSLLLLPLLGACSCYTGLLLKRCIDSSPTIETYPDIGRAAFGTPGRIFYCVLKTFGCCISDVTSRFLFTGMLRGVHHTARRQLVFSVSFCAFSFYRHLLELS</sequence>
<dbReference type="Proteomes" id="UP000015105">
    <property type="component" value="Chromosome 5D"/>
</dbReference>
<name>A0A453JX20_AEGTS</name>
<dbReference type="GO" id="GO:0005774">
    <property type="term" value="C:vacuolar membrane"/>
    <property type="evidence" value="ECO:0007669"/>
    <property type="project" value="TreeGrafter"/>
</dbReference>
<accession>A0A453JX20</accession>
<evidence type="ECO:0000256" key="4">
    <source>
        <dbReference type="ARBA" id="ARBA00022970"/>
    </source>
</evidence>
<reference evidence="11" key="1">
    <citation type="journal article" date="2014" name="Science">
        <title>Ancient hybridizations among the ancestral genomes of bread wheat.</title>
        <authorList>
            <consortium name="International Wheat Genome Sequencing Consortium,"/>
            <person name="Marcussen T."/>
            <person name="Sandve S.R."/>
            <person name="Heier L."/>
            <person name="Spannagl M."/>
            <person name="Pfeifer M."/>
            <person name="Jakobsen K.S."/>
            <person name="Wulff B.B."/>
            <person name="Steuernagel B."/>
            <person name="Mayer K.F."/>
            <person name="Olsen O.A."/>
        </authorList>
    </citation>
    <scope>NUCLEOTIDE SEQUENCE [LARGE SCALE GENOMIC DNA]</scope>
    <source>
        <strain evidence="11">cv. AL8/78</strain>
    </source>
</reference>
<dbReference type="PANTHER" id="PTHR22950:SF692">
    <property type="entry name" value="TRANSMEMBRANE AMINO ACID TRANSPORTER FAMILY PROTEIN"/>
    <property type="match status" value="1"/>
</dbReference>
<dbReference type="InterPro" id="IPR013057">
    <property type="entry name" value="AA_transpt_TM"/>
</dbReference>
<keyword evidence="5" id="KW-1133">Transmembrane helix</keyword>
<feature type="compositionally biased region" description="Low complexity" evidence="8">
    <location>
        <begin position="133"/>
        <end position="152"/>
    </location>
</feature>
<dbReference type="Gramene" id="AET5Gv20219400.2">
    <property type="protein sequence ID" value="AET5Gv20219400.2"/>
    <property type="gene ID" value="AET5Gv20219400"/>
</dbReference>
<feature type="compositionally biased region" description="Basic and acidic residues" evidence="8">
    <location>
        <begin position="1"/>
        <end position="12"/>
    </location>
</feature>
<keyword evidence="3" id="KW-0812">Transmembrane</keyword>
<feature type="compositionally biased region" description="Polar residues" evidence="8">
    <location>
        <begin position="72"/>
        <end position="81"/>
    </location>
</feature>